<organism evidence="3 4">
    <name type="scientific">Proteiniphilum saccharofermentans</name>
    <dbReference type="NCBI Taxonomy" id="1642647"/>
    <lineage>
        <taxon>Bacteria</taxon>
        <taxon>Pseudomonadati</taxon>
        <taxon>Bacteroidota</taxon>
        <taxon>Bacteroidia</taxon>
        <taxon>Bacteroidales</taxon>
        <taxon>Dysgonomonadaceae</taxon>
        <taxon>Proteiniphilum</taxon>
    </lineage>
</organism>
<keyword evidence="1" id="KW-0677">Repeat</keyword>
<name>A0A1R3T6V1_9BACT</name>
<accession>A0A1R3T6V1</accession>
<dbReference type="RefSeq" id="WP_076930280.1">
    <property type="nucleotide sequence ID" value="NZ_LT605205.1"/>
</dbReference>
<gene>
    <name evidence="3" type="ORF">PSM36_1486</name>
</gene>
<dbReference type="Proteomes" id="UP000187464">
    <property type="component" value="Chromosome I"/>
</dbReference>
<dbReference type="EMBL" id="LT605205">
    <property type="protein sequence ID" value="SCD20307.1"/>
    <property type="molecule type" value="Genomic_DNA"/>
</dbReference>
<sequence>MDDYEKAVLEAHNAVLLSRGRIKELVENRKKIALEAMRTYDIFSHFTGDNEEQFDETLVPYFFLIKRIKENPDKTIKEIVGIEEMENIPAALAAFEEYDLMERYIAEGNTFNVQTSVGAFRHWQPTPLYYVTIKKVFENLKDAKKLLTFLVENKADPNMYAGDDSTPLLNACYDDKPVKLMQWLLELGASPNKQGVDQGLLWYPLSYCLLPEEGENGKERNPPSKETIRKARLLLKYGADPNKGLDDFPPLIHAIVTCDHTDIDLIRDLLERGANPNVLGDGHTLNPLLLSYDFDWFEAGQLLLLYGAEMDTVQKLLEKRNNRHIITLKATVTTWFPSGAGKDHTTSKNFPIAEIENGKHLSLDYFHITIQTVSGRHIEGTAFWQDQDSNAPYNAPLTFDCGGFILSPDNPEYNTNSLNVSYETYSKLSLSLQLADISLKEEAELGMTALIT</sequence>
<dbReference type="STRING" id="1642647.PSM36_1486"/>
<protein>
    <submittedName>
        <fullName evidence="3">Uncharacterized protein</fullName>
    </submittedName>
</protein>
<dbReference type="InterPro" id="IPR002110">
    <property type="entry name" value="Ankyrin_rpt"/>
</dbReference>
<keyword evidence="4" id="KW-1185">Reference proteome</keyword>
<dbReference type="PANTHER" id="PTHR24189">
    <property type="entry name" value="MYOTROPHIN"/>
    <property type="match status" value="1"/>
</dbReference>
<dbReference type="SMART" id="SM00248">
    <property type="entry name" value="ANK"/>
    <property type="match status" value="3"/>
</dbReference>
<dbReference type="PANTHER" id="PTHR24189:SF50">
    <property type="entry name" value="ANKYRIN REPEAT AND SOCS BOX PROTEIN 2"/>
    <property type="match status" value="1"/>
</dbReference>
<evidence type="ECO:0000313" key="4">
    <source>
        <dbReference type="Proteomes" id="UP000187464"/>
    </source>
</evidence>
<evidence type="ECO:0000313" key="3">
    <source>
        <dbReference type="EMBL" id="SCD20307.1"/>
    </source>
</evidence>
<dbReference type="SUPFAM" id="SSF48403">
    <property type="entry name" value="Ankyrin repeat"/>
    <property type="match status" value="1"/>
</dbReference>
<dbReference type="AlphaFoldDB" id="A0A1R3T6V1"/>
<reference evidence="3 4" key="1">
    <citation type="submission" date="2016-08" db="EMBL/GenBank/DDBJ databases">
        <authorList>
            <person name="Seilhamer J.J."/>
        </authorList>
    </citation>
    <scope>NUCLEOTIDE SEQUENCE [LARGE SCALE GENOMIC DNA]</scope>
    <source>
        <strain evidence="3">M3/6</strain>
    </source>
</reference>
<proteinExistence type="predicted"/>
<evidence type="ECO:0000256" key="2">
    <source>
        <dbReference type="ARBA" id="ARBA00023043"/>
    </source>
</evidence>
<dbReference type="Gene3D" id="1.25.40.20">
    <property type="entry name" value="Ankyrin repeat-containing domain"/>
    <property type="match status" value="1"/>
</dbReference>
<dbReference type="InterPro" id="IPR050745">
    <property type="entry name" value="Multifunctional_regulatory"/>
</dbReference>
<dbReference type="InterPro" id="IPR036770">
    <property type="entry name" value="Ankyrin_rpt-contain_sf"/>
</dbReference>
<dbReference type="KEGG" id="psac:PSM36_1486"/>
<evidence type="ECO:0000256" key="1">
    <source>
        <dbReference type="ARBA" id="ARBA00022737"/>
    </source>
</evidence>
<keyword evidence="2" id="KW-0040">ANK repeat</keyword>